<evidence type="ECO:0000313" key="4">
    <source>
        <dbReference type="EMBL" id="KAK6589827.1"/>
    </source>
</evidence>
<reference evidence="4 5" key="1">
    <citation type="submission" date="2023-10" db="EMBL/GenBank/DDBJ databases">
        <title>Comparative genomics analysis reveals potential genetic determinants of host preference in Cryptosporidium xiaoi.</title>
        <authorList>
            <person name="Xiao L."/>
            <person name="Li J."/>
        </authorList>
    </citation>
    <scope>NUCLEOTIDE SEQUENCE [LARGE SCALE GENOMIC DNA]</scope>
    <source>
        <strain evidence="4 5">52996</strain>
    </source>
</reference>
<feature type="coiled-coil region" evidence="3">
    <location>
        <begin position="200"/>
        <end position="227"/>
    </location>
</feature>
<organism evidence="4 5">
    <name type="scientific">Cryptosporidium xiaoi</name>
    <dbReference type="NCBI Taxonomy" id="659607"/>
    <lineage>
        <taxon>Eukaryota</taxon>
        <taxon>Sar</taxon>
        <taxon>Alveolata</taxon>
        <taxon>Apicomplexa</taxon>
        <taxon>Conoidasida</taxon>
        <taxon>Coccidia</taxon>
        <taxon>Eucoccidiorida</taxon>
        <taxon>Eimeriorina</taxon>
        <taxon>Cryptosporidiidae</taxon>
        <taxon>Cryptosporidium</taxon>
    </lineage>
</organism>
<keyword evidence="2" id="KW-0802">TPR repeat</keyword>
<accession>A0AAV9Y0X1</accession>
<evidence type="ECO:0000256" key="3">
    <source>
        <dbReference type="SAM" id="Coils"/>
    </source>
</evidence>
<dbReference type="SMART" id="SM00028">
    <property type="entry name" value="TPR"/>
    <property type="match status" value="2"/>
</dbReference>
<comment type="caution">
    <text evidence="4">The sequence shown here is derived from an EMBL/GenBank/DDBJ whole genome shotgun (WGS) entry which is preliminary data.</text>
</comment>
<proteinExistence type="predicted"/>
<gene>
    <name evidence="4" type="ORF">RS030_192911</name>
</gene>
<evidence type="ECO:0000256" key="2">
    <source>
        <dbReference type="ARBA" id="ARBA00022803"/>
    </source>
</evidence>
<dbReference type="InterPro" id="IPR011990">
    <property type="entry name" value="TPR-like_helical_dom_sf"/>
</dbReference>
<dbReference type="GO" id="GO:0051879">
    <property type="term" value="F:Hsp90 protein binding"/>
    <property type="evidence" value="ECO:0007669"/>
    <property type="project" value="TreeGrafter"/>
</dbReference>
<name>A0AAV9Y0X1_9CRYT</name>
<dbReference type="InterPro" id="IPR019734">
    <property type="entry name" value="TPR_rpt"/>
</dbReference>
<keyword evidence="5" id="KW-1185">Reference proteome</keyword>
<protein>
    <submittedName>
        <fullName evidence="4">2 TPR domains at N-terminus</fullName>
    </submittedName>
</protein>
<evidence type="ECO:0000313" key="5">
    <source>
        <dbReference type="Proteomes" id="UP001311799"/>
    </source>
</evidence>
<dbReference type="Gene3D" id="2.70.160.11">
    <property type="entry name" value="Hnrnp arginine n-methyltransferase1"/>
    <property type="match status" value="1"/>
</dbReference>
<keyword evidence="1" id="KW-0677">Repeat</keyword>
<sequence>MGNGNIEETVCNLMKQLEIGNVSAIESTLKGIDPELVKHSINRFIDEGRNEFGRGRYLEAINSFSQAISGYKLQLNSKKQELQYENSENKKNDNIKLELAKLLSNRSQCYIKLGGEENYIKAFDDAKECILLNPNWSKGWYRAGKALYNLKIYDKAIIVFKASLKREKKASESIIINSSIQEIGKLIEICEKKADHDAAIRRVTVDYSRFEEAIKKLEDEELRENANFNFDQNNATDNNNIINLPNNFNNALVGNNSSNQSEGFQLELSPDLTKEEIDNIKMSFGGLSLNEEKDMKKKNSLKKLNKMVFNTNLKSKLTITHGDYDDTIKGVSRLVQISSEIQWFKRITENFVDKSSIYMWDWIKAIEIEIEKINMHKLSNSTTLFIGSGSFLFPIYFYKNVNKIDHLFTITQAKSNSSCIFRLYNNISTINKVNILNLNPFSHDFMINIESNSSSDNSLSSDETSEINNINNDDKMIKLIHGNIQNLPQEFWKKINPSTIIIDPVVFEPGLLGYGLISNLLSIYCDKDIKNKVSVNPSKIKVYIQFANINIPSIKIEECNNKQNNSNNNNTYQEINLDKLNQGLWSPYWEPLNISKAKYHISFISDKVELGIFPLEKIINECSVDYFELNSELSESNDFYSINEFTTTKNDDMNVYKGKIEYNIKPKESINSIVLSYKAIKETSEHGSKQEIILIDTSSELNNYENESVIPPGIQWIGGIITNNNSNSAKIKFDFQIETTRIVITPDIDQINSNRDLNSSNNENNINVQTIPNKFTCSLPRSVVEYLWDIKSINMWSKVLINKYKMSICTNTSGKVFEGIITSTSPGFFIPMTLLYISSKLNSSSNNTIFNTWKKSDVHFTCIENLPNLQKLYTKVLKDNMFILLSDTVENEVRSLYNHNSSDSVNNNKYKNWKPISNINMNNDDESVNNIEMENIKFKKWVLSDSSSKYILNKKLNEKLTFINGDVRQLIPQTCTSMANISQSGIQYHIINEKARIFTGMNFDHDGLGEGIIPLWATAMQNGIVRKYNNKTLNEPVPKKISFYGFLSQIGSEPNREIGINISFWDTYRFEGNMQWVPINDTKSTPIIQRSDIFHIITIDFTTEGFKNLVDWKKNISFKVIKEGRVNSIIIFFDLWLDDFNVLTTIPLSVVEDNNCYIRPDLSVSEKELINNGYCFHKTSFWKPTYHMLPQQNSQVNDKIDLEFSLESNFTKLKFAINSQNFDNENQDDNTPSTITSEYVENSSLMLPPLGDITYLQLRERYNSIVKEISPTLYSTDTQVSLEAFNTSLNLALNPSFYTGKNSIMKDDMLFDIDSLIWLCQSFLL</sequence>
<dbReference type="EMBL" id="JAWDEY010000010">
    <property type="protein sequence ID" value="KAK6589827.1"/>
    <property type="molecule type" value="Genomic_DNA"/>
</dbReference>
<dbReference type="Gene3D" id="1.25.40.10">
    <property type="entry name" value="Tetratricopeptide repeat domain"/>
    <property type="match status" value="1"/>
</dbReference>
<dbReference type="PANTHER" id="PTHR22904">
    <property type="entry name" value="TPR REPEAT CONTAINING PROTEIN"/>
    <property type="match status" value="1"/>
</dbReference>
<dbReference type="Proteomes" id="UP001311799">
    <property type="component" value="Unassembled WGS sequence"/>
</dbReference>
<keyword evidence="3" id="KW-0175">Coiled coil</keyword>
<dbReference type="PANTHER" id="PTHR22904:SF523">
    <property type="entry name" value="STRESS-INDUCED-PHOSPHOPROTEIN 1"/>
    <property type="match status" value="1"/>
</dbReference>
<evidence type="ECO:0000256" key="1">
    <source>
        <dbReference type="ARBA" id="ARBA00022737"/>
    </source>
</evidence>
<dbReference type="SUPFAM" id="SSF48452">
    <property type="entry name" value="TPR-like"/>
    <property type="match status" value="1"/>
</dbReference>